<dbReference type="PANTHER" id="PTHR24373">
    <property type="entry name" value="SLIT RELATED LEUCINE-RICH REPEAT NEURONAL PROTEIN"/>
    <property type="match status" value="1"/>
</dbReference>
<protein>
    <submittedName>
        <fullName evidence="2">Uncharacterized protein</fullName>
    </submittedName>
</protein>
<dbReference type="PANTHER" id="PTHR24373:SF370">
    <property type="entry name" value="FISH-LIPS, ISOFORM E"/>
    <property type="match status" value="1"/>
</dbReference>
<dbReference type="InterPro" id="IPR050328">
    <property type="entry name" value="Dev_Immune_Receptor"/>
</dbReference>
<dbReference type="InterPro" id="IPR001611">
    <property type="entry name" value="Leu-rich_rpt"/>
</dbReference>
<dbReference type="PROSITE" id="PS51450">
    <property type="entry name" value="LRR"/>
    <property type="match status" value="1"/>
</dbReference>
<dbReference type="Pfam" id="PF13855">
    <property type="entry name" value="LRR_8"/>
    <property type="match status" value="1"/>
</dbReference>
<dbReference type="GO" id="GO:0031012">
    <property type="term" value="C:extracellular matrix"/>
    <property type="evidence" value="ECO:0007669"/>
    <property type="project" value="TreeGrafter"/>
</dbReference>
<sequence>ESLQTLSVQHNYLSELPDIEPLDRLVRLCLRGNYLRSVTATSLNRRRQLEKLDVGDNFIGDLHQIFNGSALVRDLNLDSNQISRLDDNVFQGTNAGRIILAVNKIENISEGAFS</sequence>
<accession>A0A1B6KTA7</accession>
<proteinExistence type="predicted"/>
<keyword evidence="1" id="KW-0732">Signal</keyword>
<name>A0A1B6KTA7_9HEMI</name>
<organism evidence="2">
    <name type="scientific">Graphocephala atropunctata</name>
    <dbReference type="NCBI Taxonomy" id="36148"/>
    <lineage>
        <taxon>Eukaryota</taxon>
        <taxon>Metazoa</taxon>
        <taxon>Ecdysozoa</taxon>
        <taxon>Arthropoda</taxon>
        <taxon>Hexapoda</taxon>
        <taxon>Insecta</taxon>
        <taxon>Pterygota</taxon>
        <taxon>Neoptera</taxon>
        <taxon>Paraneoptera</taxon>
        <taxon>Hemiptera</taxon>
        <taxon>Auchenorrhyncha</taxon>
        <taxon>Membracoidea</taxon>
        <taxon>Cicadellidae</taxon>
        <taxon>Cicadellinae</taxon>
        <taxon>Cicadellini</taxon>
        <taxon>Graphocephala</taxon>
    </lineage>
</organism>
<dbReference type="GO" id="GO:0005615">
    <property type="term" value="C:extracellular space"/>
    <property type="evidence" value="ECO:0007669"/>
    <property type="project" value="TreeGrafter"/>
</dbReference>
<dbReference type="InterPro" id="IPR032675">
    <property type="entry name" value="LRR_dom_sf"/>
</dbReference>
<dbReference type="AlphaFoldDB" id="A0A1B6KTA7"/>
<dbReference type="EMBL" id="GEBQ01025305">
    <property type="protein sequence ID" value="JAT14672.1"/>
    <property type="molecule type" value="Transcribed_RNA"/>
</dbReference>
<evidence type="ECO:0000313" key="2">
    <source>
        <dbReference type="EMBL" id="JAT14672.1"/>
    </source>
</evidence>
<dbReference type="Gene3D" id="3.80.10.10">
    <property type="entry name" value="Ribonuclease Inhibitor"/>
    <property type="match status" value="1"/>
</dbReference>
<dbReference type="SUPFAM" id="SSF52075">
    <property type="entry name" value="Outer arm dynein light chain 1"/>
    <property type="match status" value="1"/>
</dbReference>
<reference evidence="2" key="1">
    <citation type="submission" date="2015-11" db="EMBL/GenBank/DDBJ databases">
        <title>De novo transcriptome assembly of four potential Pierce s Disease insect vectors from Arizona vineyards.</title>
        <authorList>
            <person name="Tassone E.E."/>
        </authorList>
    </citation>
    <scope>NUCLEOTIDE SEQUENCE</scope>
</reference>
<gene>
    <name evidence="2" type="ORF">g.54929</name>
</gene>
<feature type="non-terminal residue" evidence="2">
    <location>
        <position position="114"/>
    </location>
</feature>
<feature type="non-terminal residue" evidence="2">
    <location>
        <position position="1"/>
    </location>
</feature>
<evidence type="ECO:0000256" key="1">
    <source>
        <dbReference type="ARBA" id="ARBA00022729"/>
    </source>
</evidence>